<dbReference type="EMBL" id="VYZN01000009">
    <property type="protein sequence ID" value="KAE9543165.1"/>
    <property type="molecule type" value="Genomic_DNA"/>
</dbReference>
<evidence type="ECO:0000256" key="3">
    <source>
        <dbReference type="ARBA" id="ARBA00022806"/>
    </source>
</evidence>
<dbReference type="FunFam" id="3.40.50.300:FF:000725">
    <property type="entry name" value="probable ATP-dependent RNA helicase DHX34"/>
    <property type="match status" value="1"/>
</dbReference>
<dbReference type="InterPro" id="IPR007502">
    <property type="entry name" value="Helicase-assoc_dom"/>
</dbReference>
<dbReference type="InterPro" id="IPR014001">
    <property type="entry name" value="Helicase_ATP-bd"/>
</dbReference>
<sequence length="1149" mass="132582">MIIVILLIWSIKYVGFIHYILICVKFFKYYLINLRKMYREKRRNPDDGNSKPKHQKTKRPFTFLDYKRILEKVFFNEDLVEDINDVWLFVKKFETFTMKKPTSDNSVVANLSSNPLKLPEVFDKMHLINLKMNYSDDELASRLPTYDQEEAYEKRPLTKEDISKFRQLVLMYMDFKQKEKFNKLRKLRETQQNLPVYQFKDEIIEAVKNHRVVIIAGDTGCGKSTQIPQYLSNAGFKRIACTQPRRIACISLSKRVAYESLSIHNNDVGYQIRFEKTVNKDTKILFLTEGLLLRQVCGEDLLSQYDVIVLDEIHERHLHGDFLLGVMKCLLHQRSDVKLVLMSATINVDLFSKYFSPLAKLIQVPGRLYPIKLEYHPIISEMKVLGKKSERFDPSPFIKVMHMIDKKYPKHERGDVLMFLSGMAEITAVVDAARVYCEKNDSWIILPLHSSMSLGEQDKVFDYAPEGTRKCIVSTNIAETSITIDGIRFVVDSGKVKEMSYDSTSKVQRLKEFWVSKASADQRKGRAGRTGPGVCYRLYSEDEFDAMADYSTPELQKVPLDALLLQMVAMGLPNARLFPFIEPPQSENIENAIESLKQHGALTKEERLTPIGKMLSQLPVDIPLGKMLIMGSLFDQLEPVLSLACVLSVQTPFTNKAYKDTECERARMDLESDHGDPIILLNAFKQWLELKSDGQNTNTRQWCKRRGFEEQRFYEMTKLRRQFKDLLDECGLVKNEEKNMDDMTSAERALRHGELKLLRGMKKTHKEEDSRKRKVLKKDMWEIEDNLDAEDDSVDIRDIDFRLRHNQRQVKQLLKGSTAISYKDLMMLKIILSSGLYPHIAISDEFNSLKTTKEHLFHTEGKPFVSLHPMSYFGNHSDILQLTESEIIYVPEFKGKNTVSSKHQILIYMSLLETTKAYIMNSLRMPGAQTLLLFSRNICTNRNFSQIICDSWLLMEFPLPEAAENLILKATKLRNTWDNLLKLKLEEKSNRKAERQLSADMVQFMNAEIGYTMKRLLAADQKVMYIGPSGEDVSFTGPNPFCGDDWQVCEDDKYGGIRLAPLTGQSLVVYDPWICPICNSTIEVTSALEKLQHRQVCDSQTTSGTAEGEEREDDMAKLKPNAKRYDCPHCPRVLCNLSVVDRKACVVVR</sequence>
<evidence type="ECO:0000256" key="2">
    <source>
        <dbReference type="ARBA" id="ARBA00022801"/>
    </source>
</evidence>
<feature type="domain" description="Helicase ATP-binding" evidence="6">
    <location>
        <begin position="204"/>
        <end position="364"/>
    </location>
</feature>
<dbReference type="SMART" id="SM00847">
    <property type="entry name" value="HA2"/>
    <property type="match status" value="1"/>
</dbReference>
<evidence type="ECO:0000256" key="4">
    <source>
        <dbReference type="ARBA" id="ARBA00022840"/>
    </source>
</evidence>
<dbReference type="Gene3D" id="3.40.50.300">
    <property type="entry name" value="P-loop containing nucleotide triphosphate hydrolases"/>
    <property type="match status" value="2"/>
</dbReference>
<keyword evidence="5" id="KW-1133">Transmembrane helix</keyword>
<dbReference type="OrthoDB" id="3363059at2759"/>
<feature type="domain" description="Helicase C-terminal" evidence="7">
    <location>
        <begin position="403"/>
        <end position="571"/>
    </location>
</feature>
<dbReference type="GO" id="GO:0016787">
    <property type="term" value="F:hydrolase activity"/>
    <property type="evidence" value="ECO:0007669"/>
    <property type="project" value="UniProtKB-KW"/>
</dbReference>
<dbReference type="Pfam" id="PF00271">
    <property type="entry name" value="Helicase_C"/>
    <property type="match status" value="1"/>
</dbReference>
<dbReference type="Pfam" id="PF00270">
    <property type="entry name" value="DEAD"/>
    <property type="match status" value="1"/>
</dbReference>
<dbReference type="GO" id="GO:0003723">
    <property type="term" value="F:RNA binding"/>
    <property type="evidence" value="ECO:0007669"/>
    <property type="project" value="TreeGrafter"/>
</dbReference>
<evidence type="ECO:0000313" key="8">
    <source>
        <dbReference type="EMBL" id="KAE9543165.1"/>
    </source>
</evidence>
<evidence type="ECO:0000256" key="1">
    <source>
        <dbReference type="ARBA" id="ARBA00022741"/>
    </source>
</evidence>
<dbReference type="InterPro" id="IPR011709">
    <property type="entry name" value="DEAD-box_helicase_OB_fold"/>
</dbReference>
<dbReference type="SMART" id="SM00490">
    <property type="entry name" value="HELICc"/>
    <property type="match status" value="1"/>
</dbReference>
<dbReference type="CDD" id="cd18791">
    <property type="entry name" value="SF2_C_RHA"/>
    <property type="match status" value="1"/>
</dbReference>
<dbReference type="InterPro" id="IPR001650">
    <property type="entry name" value="Helicase_C-like"/>
</dbReference>
<dbReference type="FunFam" id="1.20.120.1080:FF:000005">
    <property type="entry name" value="ATP-dependent helicase HrpA"/>
    <property type="match status" value="1"/>
</dbReference>
<dbReference type="PROSITE" id="PS51192">
    <property type="entry name" value="HELICASE_ATP_BIND_1"/>
    <property type="match status" value="1"/>
</dbReference>
<dbReference type="SUPFAM" id="SSF52540">
    <property type="entry name" value="P-loop containing nucleoside triphosphate hydrolases"/>
    <property type="match status" value="1"/>
</dbReference>
<keyword evidence="1" id="KW-0547">Nucleotide-binding</keyword>
<dbReference type="PANTHER" id="PTHR18934">
    <property type="entry name" value="ATP-DEPENDENT RNA HELICASE"/>
    <property type="match status" value="1"/>
</dbReference>
<gene>
    <name evidence="8" type="ORF">AGLY_003076</name>
</gene>
<name>A0A6G0U242_APHGL</name>
<feature type="transmembrane region" description="Helical" evidence="5">
    <location>
        <begin position="6"/>
        <end position="32"/>
    </location>
</feature>
<dbReference type="PROSITE" id="PS51194">
    <property type="entry name" value="HELICASE_CTER"/>
    <property type="match status" value="1"/>
</dbReference>
<accession>A0A6G0U242</accession>
<evidence type="ECO:0000313" key="9">
    <source>
        <dbReference type="Proteomes" id="UP000475862"/>
    </source>
</evidence>
<keyword evidence="4" id="KW-0067">ATP-binding</keyword>
<keyword evidence="5" id="KW-0472">Membrane</keyword>
<keyword evidence="5" id="KW-0812">Transmembrane</keyword>
<reference evidence="8 9" key="1">
    <citation type="submission" date="2019-08" db="EMBL/GenBank/DDBJ databases">
        <title>The genome of the soybean aphid Biotype 1, its phylome, world population structure and adaptation to the North American continent.</title>
        <authorList>
            <person name="Giordano R."/>
            <person name="Donthu R.K."/>
            <person name="Hernandez A.G."/>
            <person name="Wright C.L."/>
            <person name="Zimin A.V."/>
        </authorList>
    </citation>
    <scope>NUCLEOTIDE SEQUENCE [LARGE SCALE GENOMIC DNA]</scope>
    <source>
        <tissue evidence="8">Whole aphids</tissue>
    </source>
</reference>
<proteinExistence type="predicted"/>
<dbReference type="InterPro" id="IPR011545">
    <property type="entry name" value="DEAD/DEAH_box_helicase_dom"/>
</dbReference>
<dbReference type="GO" id="GO:0005524">
    <property type="term" value="F:ATP binding"/>
    <property type="evidence" value="ECO:0007669"/>
    <property type="project" value="UniProtKB-KW"/>
</dbReference>
<dbReference type="AlphaFoldDB" id="A0A6G0U242"/>
<dbReference type="Proteomes" id="UP000475862">
    <property type="component" value="Unassembled WGS sequence"/>
</dbReference>
<keyword evidence="3" id="KW-0347">Helicase</keyword>
<evidence type="ECO:0008006" key="10">
    <source>
        <dbReference type="Google" id="ProtNLM"/>
    </source>
</evidence>
<dbReference type="Pfam" id="PF07717">
    <property type="entry name" value="OB_NTP_bind"/>
    <property type="match status" value="1"/>
</dbReference>
<evidence type="ECO:0000259" key="6">
    <source>
        <dbReference type="PROSITE" id="PS51192"/>
    </source>
</evidence>
<keyword evidence="9" id="KW-1185">Reference proteome</keyword>
<dbReference type="GO" id="GO:0004386">
    <property type="term" value="F:helicase activity"/>
    <property type="evidence" value="ECO:0007669"/>
    <property type="project" value="UniProtKB-KW"/>
</dbReference>
<organism evidence="8 9">
    <name type="scientific">Aphis glycines</name>
    <name type="common">Soybean aphid</name>
    <dbReference type="NCBI Taxonomy" id="307491"/>
    <lineage>
        <taxon>Eukaryota</taxon>
        <taxon>Metazoa</taxon>
        <taxon>Ecdysozoa</taxon>
        <taxon>Arthropoda</taxon>
        <taxon>Hexapoda</taxon>
        <taxon>Insecta</taxon>
        <taxon>Pterygota</taxon>
        <taxon>Neoptera</taxon>
        <taxon>Paraneoptera</taxon>
        <taxon>Hemiptera</taxon>
        <taxon>Sternorrhyncha</taxon>
        <taxon>Aphidomorpha</taxon>
        <taxon>Aphidoidea</taxon>
        <taxon>Aphididae</taxon>
        <taxon>Aphidini</taxon>
        <taxon>Aphis</taxon>
        <taxon>Aphis</taxon>
    </lineage>
</organism>
<protein>
    <recommendedName>
        <fullName evidence="10">RNA helicase</fullName>
    </recommendedName>
</protein>
<dbReference type="PANTHER" id="PTHR18934:SF221">
    <property type="entry name" value="ATP-DEPENDENT RNA HELICASE DHX34-RELATED"/>
    <property type="match status" value="1"/>
</dbReference>
<dbReference type="InterPro" id="IPR027417">
    <property type="entry name" value="P-loop_NTPase"/>
</dbReference>
<evidence type="ECO:0000259" key="7">
    <source>
        <dbReference type="PROSITE" id="PS51194"/>
    </source>
</evidence>
<dbReference type="Gene3D" id="1.20.120.1080">
    <property type="match status" value="1"/>
</dbReference>
<dbReference type="FunFam" id="3.40.50.300:FF:000540">
    <property type="entry name" value="probable ATP-dependent RNA helicase DHX34"/>
    <property type="match status" value="1"/>
</dbReference>
<comment type="caution">
    <text evidence="8">The sequence shown here is derived from an EMBL/GenBank/DDBJ whole genome shotgun (WGS) entry which is preliminary data.</text>
</comment>
<dbReference type="SMART" id="SM00487">
    <property type="entry name" value="DEXDc"/>
    <property type="match status" value="1"/>
</dbReference>
<evidence type="ECO:0000256" key="5">
    <source>
        <dbReference type="SAM" id="Phobius"/>
    </source>
</evidence>
<keyword evidence="2" id="KW-0378">Hydrolase</keyword>
<dbReference type="Pfam" id="PF21010">
    <property type="entry name" value="HA2_C"/>
    <property type="match status" value="1"/>
</dbReference>